<reference evidence="1 2" key="1">
    <citation type="submission" date="2016-10" db="EMBL/GenBank/DDBJ databases">
        <authorList>
            <person name="Varghese N."/>
            <person name="Submissions S."/>
        </authorList>
    </citation>
    <scope>NUCLEOTIDE SEQUENCE [LARGE SCALE GENOMIC DNA]</scope>
    <source>
        <strain evidence="1 2">Nl1</strain>
    </source>
</reference>
<protein>
    <submittedName>
        <fullName evidence="1">Uncharacterized protein</fullName>
    </submittedName>
</protein>
<name>A0ABY0TID2_9PROT</name>
<organism evidence="1 2">
    <name type="scientific">Nitrosospira multiformis</name>
    <dbReference type="NCBI Taxonomy" id="1231"/>
    <lineage>
        <taxon>Bacteria</taxon>
        <taxon>Pseudomonadati</taxon>
        <taxon>Pseudomonadota</taxon>
        <taxon>Betaproteobacteria</taxon>
        <taxon>Nitrosomonadales</taxon>
        <taxon>Nitrosomonadaceae</taxon>
        <taxon>Nitrosospira</taxon>
    </lineage>
</organism>
<keyword evidence="2" id="KW-1185">Reference proteome</keyword>
<comment type="caution">
    <text evidence="1">The sequence shown here is derived from an EMBL/GenBank/DDBJ whole genome shotgun (WGS) entry which is preliminary data.</text>
</comment>
<dbReference type="Proteomes" id="UP000183471">
    <property type="component" value="Unassembled WGS sequence"/>
</dbReference>
<evidence type="ECO:0000313" key="1">
    <source>
        <dbReference type="EMBL" id="SDQ65505.1"/>
    </source>
</evidence>
<evidence type="ECO:0000313" key="2">
    <source>
        <dbReference type="Proteomes" id="UP000183471"/>
    </source>
</evidence>
<accession>A0ABY0TID2</accession>
<dbReference type="EMBL" id="FNKY01000001">
    <property type="protein sequence ID" value="SDQ65505.1"/>
    <property type="molecule type" value="Genomic_DNA"/>
</dbReference>
<sequence>MNKYHDDALTTSSSALLDHGAEVFTKKMFRHSQSKTRECWNDIDKNRLEKKTFTIRPRVRRVEFNQG</sequence>
<proteinExistence type="predicted"/>
<gene>
    <name evidence="1" type="ORF">SAMN05216402_1718</name>
</gene>